<organism evidence="9">
    <name type="scientific">hydrothermal vent metagenome</name>
    <dbReference type="NCBI Taxonomy" id="652676"/>
    <lineage>
        <taxon>unclassified sequences</taxon>
        <taxon>metagenomes</taxon>
        <taxon>ecological metagenomes</taxon>
    </lineage>
</organism>
<dbReference type="FunFam" id="3.40.50.10490:FF:000016">
    <property type="entry name" value="Glucose-6-phosphate isomerase"/>
    <property type="match status" value="1"/>
</dbReference>
<sequence>MDIKLDRDYLKGFIDQKDYDDLLPAIQKAHDDLHNRTGAGAEFTGWLDLPERTEDHFLDEIEKLGEEVRQNSDCLLSIGIGGSYVGIHATLEFLISDQKLPVHYAGHNLSAGYLFHLLAQLKDKRVTVVIISKSGTTTEPALAFRIIKKFMQEKYSTEELKQRIICITDANKGALRTIATREGYRTFSIADDVGGRFSVLTPAGLVPLAIAGIDVKALINGARKAQKYCSVKNLDENIAYQYAAARFILHNKGKDIEVLSTFNQRLTLVEEWWKQLFGESEGKDGKGLFPTSLNFTMDLHSMGQLIQEGPRSMFETFMIVDESGHEMTIPEDSDDLDNFNCVAGQDLDFVNKKAYQATAAAHFEGGVPNMTITLPRCDASALGQLYYFFEKAVAIKGYLLGVNPFNQPGVEAYKKKMFELLGRK</sequence>
<dbReference type="PANTHER" id="PTHR11469">
    <property type="entry name" value="GLUCOSE-6-PHOSPHATE ISOMERASE"/>
    <property type="match status" value="1"/>
</dbReference>
<keyword evidence="5" id="KW-0963">Cytoplasm</keyword>
<dbReference type="NCBIfam" id="NF010697">
    <property type="entry name" value="PRK14097.1"/>
    <property type="match status" value="1"/>
</dbReference>
<evidence type="ECO:0000256" key="4">
    <source>
        <dbReference type="ARBA" id="ARBA00022432"/>
    </source>
</evidence>
<dbReference type="SUPFAM" id="SSF53697">
    <property type="entry name" value="SIS domain"/>
    <property type="match status" value="1"/>
</dbReference>
<evidence type="ECO:0000313" key="9">
    <source>
        <dbReference type="EMBL" id="VAX36788.1"/>
    </source>
</evidence>
<comment type="pathway">
    <text evidence="1">Carbohydrate degradation; glycolysis; D-glyceraldehyde 3-phosphate and glycerone phosphate from D-glucose: step 2/4.</text>
</comment>
<comment type="similarity">
    <text evidence="2">Belongs to the GPI family.</text>
</comment>
<accession>A0A3B1DL93</accession>
<evidence type="ECO:0000256" key="2">
    <source>
        <dbReference type="ARBA" id="ARBA00006604"/>
    </source>
</evidence>
<dbReference type="InterPro" id="IPR035476">
    <property type="entry name" value="SIS_PGI_1"/>
</dbReference>
<dbReference type="HAMAP" id="MF_00473">
    <property type="entry name" value="G6P_isomerase"/>
    <property type="match status" value="1"/>
</dbReference>
<dbReference type="InterPro" id="IPR018189">
    <property type="entry name" value="Phosphoglucose_isomerase_CS"/>
</dbReference>
<protein>
    <recommendedName>
        <fullName evidence="3">glucose-6-phosphate isomerase</fullName>
        <ecNumber evidence="3">5.3.1.9</ecNumber>
    </recommendedName>
</protein>
<evidence type="ECO:0000256" key="3">
    <source>
        <dbReference type="ARBA" id="ARBA00011952"/>
    </source>
</evidence>
<comment type="catalytic activity">
    <reaction evidence="8">
        <text>alpha-D-glucose 6-phosphate = beta-D-fructose 6-phosphate</text>
        <dbReference type="Rhea" id="RHEA:11816"/>
        <dbReference type="ChEBI" id="CHEBI:57634"/>
        <dbReference type="ChEBI" id="CHEBI:58225"/>
        <dbReference type="EC" id="5.3.1.9"/>
    </reaction>
</comment>
<dbReference type="PROSITE" id="PS00174">
    <property type="entry name" value="P_GLUCOSE_ISOMERASE_2"/>
    <property type="match status" value="1"/>
</dbReference>
<dbReference type="GO" id="GO:0004347">
    <property type="term" value="F:glucose-6-phosphate isomerase activity"/>
    <property type="evidence" value="ECO:0007669"/>
    <property type="project" value="UniProtKB-EC"/>
</dbReference>
<dbReference type="CDD" id="cd05016">
    <property type="entry name" value="SIS_PGI_2"/>
    <property type="match status" value="1"/>
</dbReference>
<dbReference type="CDD" id="cd05015">
    <property type="entry name" value="SIS_PGI_1"/>
    <property type="match status" value="1"/>
</dbReference>
<dbReference type="PROSITE" id="PS00765">
    <property type="entry name" value="P_GLUCOSE_ISOMERASE_1"/>
    <property type="match status" value="1"/>
</dbReference>
<dbReference type="Gene3D" id="3.40.50.10490">
    <property type="entry name" value="Glucose-6-phosphate isomerase like protein, domain 1"/>
    <property type="match status" value="2"/>
</dbReference>
<gene>
    <name evidence="9" type="ORF">MNBD_UNCLBAC01-1292</name>
</gene>
<dbReference type="GO" id="GO:0006096">
    <property type="term" value="P:glycolytic process"/>
    <property type="evidence" value="ECO:0007669"/>
    <property type="project" value="UniProtKB-UniPathway"/>
</dbReference>
<dbReference type="InterPro" id="IPR035482">
    <property type="entry name" value="SIS_PGI_2"/>
</dbReference>
<evidence type="ECO:0000256" key="1">
    <source>
        <dbReference type="ARBA" id="ARBA00004926"/>
    </source>
</evidence>
<dbReference type="AlphaFoldDB" id="A0A3B1DL93"/>
<proteinExistence type="inferred from homology"/>
<name>A0A3B1DL93_9ZZZZ</name>
<evidence type="ECO:0000256" key="7">
    <source>
        <dbReference type="ARBA" id="ARBA00023235"/>
    </source>
</evidence>
<keyword evidence="6" id="KW-0324">Glycolysis</keyword>
<dbReference type="PANTHER" id="PTHR11469:SF1">
    <property type="entry name" value="GLUCOSE-6-PHOSPHATE ISOMERASE"/>
    <property type="match status" value="1"/>
</dbReference>
<dbReference type="UniPathway" id="UPA00109">
    <property type="reaction ID" value="UER00181"/>
</dbReference>
<dbReference type="GO" id="GO:0005829">
    <property type="term" value="C:cytosol"/>
    <property type="evidence" value="ECO:0007669"/>
    <property type="project" value="TreeGrafter"/>
</dbReference>
<dbReference type="GO" id="GO:0048029">
    <property type="term" value="F:monosaccharide binding"/>
    <property type="evidence" value="ECO:0007669"/>
    <property type="project" value="TreeGrafter"/>
</dbReference>
<dbReference type="Pfam" id="PF00342">
    <property type="entry name" value="PGI"/>
    <property type="match status" value="1"/>
</dbReference>
<dbReference type="GO" id="GO:0051156">
    <property type="term" value="P:glucose 6-phosphate metabolic process"/>
    <property type="evidence" value="ECO:0007669"/>
    <property type="project" value="TreeGrafter"/>
</dbReference>
<evidence type="ECO:0000256" key="5">
    <source>
        <dbReference type="ARBA" id="ARBA00022490"/>
    </source>
</evidence>
<evidence type="ECO:0000256" key="6">
    <source>
        <dbReference type="ARBA" id="ARBA00023152"/>
    </source>
</evidence>
<dbReference type="InterPro" id="IPR001672">
    <property type="entry name" value="G6P_Isomerase"/>
</dbReference>
<keyword evidence="7 9" id="KW-0413">Isomerase</keyword>
<keyword evidence="4" id="KW-0312">Gluconeogenesis</keyword>
<dbReference type="GO" id="GO:0097367">
    <property type="term" value="F:carbohydrate derivative binding"/>
    <property type="evidence" value="ECO:0007669"/>
    <property type="project" value="InterPro"/>
</dbReference>
<dbReference type="PRINTS" id="PR00662">
    <property type="entry name" value="G6PISOMERASE"/>
</dbReference>
<dbReference type="EC" id="5.3.1.9" evidence="3"/>
<dbReference type="InterPro" id="IPR046348">
    <property type="entry name" value="SIS_dom_sf"/>
</dbReference>
<dbReference type="FunFam" id="3.40.50.10490:FF:000015">
    <property type="entry name" value="Glucose-6-phosphate isomerase"/>
    <property type="match status" value="1"/>
</dbReference>
<dbReference type="GO" id="GO:0006094">
    <property type="term" value="P:gluconeogenesis"/>
    <property type="evidence" value="ECO:0007669"/>
    <property type="project" value="UniProtKB-KW"/>
</dbReference>
<evidence type="ECO:0000256" key="8">
    <source>
        <dbReference type="ARBA" id="ARBA00029321"/>
    </source>
</evidence>
<dbReference type="EMBL" id="UOGJ01000110">
    <property type="protein sequence ID" value="VAX36788.1"/>
    <property type="molecule type" value="Genomic_DNA"/>
</dbReference>
<dbReference type="PROSITE" id="PS51463">
    <property type="entry name" value="P_GLUCOSE_ISOMERASE_3"/>
    <property type="match status" value="1"/>
</dbReference>
<reference evidence="9" key="1">
    <citation type="submission" date="2018-06" db="EMBL/GenBank/DDBJ databases">
        <authorList>
            <person name="Zhirakovskaya E."/>
        </authorList>
    </citation>
    <scope>NUCLEOTIDE SEQUENCE</scope>
</reference>